<dbReference type="InParanoid" id="C5KAI2"/>
<protein>
    <submittedName>
        <fullName evidence="3">Uncharacterized protein</fullName>
    </submittedName>
</protein>
<feature type="compositionally biased region" description="Acidic residues" evidence="1">
    <location>
        <begin position="40"/>
        <end position="50"/>
    </location>
</feature>
<feature type="region of interest" description="Disordered" evidence="1">
    <location>
        <begin position="129"/>
        <end position="210"/>
    </location>
</feature>
<dbReference type="RefSeq" id="XP_002786722.1">
    <property type="nucleotide sequence ID" value="XM_002786676.1"/>
</dbReference>
<accession>C5KAI2</accession>
<dbReference type="Proteomes" id="UP000007800">
    <property type="component" value="Unassembled WGS sequence"/>
</dbReference>
<evidence type="ECO:0000313" key="3">
    <source>
        <dbReference type="EMBL" id="EER18518.1"/>
    </source>
</evidence>
<dbReference type="EMBL" id="GG671784">
    <property type="protein sequence ID" value="EER18518.1"/>
    <property type="molecule type" value="Genomic_DNA"/>
</dbReference>
<sequence length="287" mass="31165">MRTTHFIFAIFATSLVEAAKTYHSSANEDDDDSSTHYEEVDNDASDDMDWGTDLTSSPKDNLDEGATQEEINAKNEAWKKKAAERESRRIQEREQWQNNFANKVGLGLIIRKRVIVRLPQTKQVTESLEFPNDVPSVPALDSARAASEDSGTDAPDDEGQSAASPSEDHATGGTSEGATSGGDEEASHEEGDGAPTESSDDGVVEAAPSESYIQRAALKGNSSIETTIVEKNRNVKTDSPKANSFVDLDVLHPSVVDAAIYKRAQNVLDGFHLLRNRVQKLGELTKS</sequence>
<organism evidence="4">
    <name type="scientific">Perkinsus marinus (strain ATCC 50983 / TXsc)</name>
    <dbReference type="NCBI Taxonomy" id="423536"/>
    <lineage>
        <taxon>Eukaryota</taxon>
        <taxon>Sar</taxon>
        <taxon>Alveolata</taxon>
        <taxon>Perkinsozoa</taxon>
        <taxon>Perkinsea</taxon>
        <taxon>Perkinsida</taxon>
        <taxon>Perkinsidae</taxon>
        <taxon>Perkinsus</taxon>
    </lineage>
</organism>
<evidence type="ECO:0000256" key="1">
    <source>
        <dbReference type="SAM" id="MobiDB-lite"/>
    </source>
</evidence>
<feature type="signal peptide" evidence="2">
    <location>
        <begin position="1"/>
        <end position="18"/>
    </location>
</feature>
<name>C5KAI2_PERM5</name>
<dbReference type="GeneID" id="9049534"/>
<proteinExistence type="predicted"/>
<keyword evidence="2" id="KW-0732">Signal</keyword>
<evidence type="ECO:0000313" key="4">
    <source>
        <dbReference type="Proteomes" id="UP000007800"/>
    </source>
</evidence>
<reference evidence="3 4" key="1">
    <citation type="submission" date="2008-07" db="EMBL/GenBank/DDBJ databases">
        <authorList>
            <person name="El-Sayed N."/>
            <person name="Caler E."/>
            <person name="Inman J."/>
            <person name="Amedeo P."/>
            <person name="Hass B."/>
            <person name="Wortman J."/>
        </authorList>
    </citation>
    <scope>NUCLEOTIDE SEQUENCE [LARGE SCALE GENOMIC DNA]</scope>
    <source>
        <strain evidence="4">ATCC 50983 / TXsc</strain>
    </source>
</reference>
<keyword evidence="4" id="KW-1185">Reference proteome</keyword>
<feature type="compositionally biased region" description="Acidic residues" evidence="1">
    <location>
        <begin position="150"/>
        <end position="159"/>
    </location>
</feature>
<gene>
    <name evidence="3" type="ORF">Pmar_PMAR004383</name>
</gene>
<evidence type="ECO:0000256" key="2">
    <source>
        <dbReference type="SAM" id="SignalP"/>
    </source>
</evidence>
<feature type="region of interest" description="Disordered" evidence="1">
    <location>
        <begin position="25"/>
        <end position="72"/>
    </location>
</feature>
<dbReference type="AlphaFoldDB" id="C5KAI2"/>
<dbReference type="OrthoDB" id="442586at2759"/>
<feature type="chain" id="PRO_5002954228" evidence="2">
    <location>
        <begin position="19"/>
        <end position="287"/>
    </location>
</feature>